<dbReference type="SUPFAM" id="SSF53474">
    <property type="entry name" value="alpha/beta-Hydrolases"/>
    <property type="match status" value="1"/>
</dbReference>
<keyword evidence="7" id="KW-1015">Disulfide bond</keyword>
<dbReference type="PANTHER" id="PTHR33938:SF16">
    <property type="entry name" value="CARBOXYLIC ESTER HYDROLASE"/>
    <property type="match status" value="1"/>
</dbReference>
<evidence type="ECO:0000256" key="4">
    <source>
        <dbReference type="ARBA" id="ARBA00022729"/>
    </source>
</evidence>
<dbReference type="PANTHER" id="PTHR33938">
    <property type="entry name" value="FERULOYL ESTERASE B-RELATED"/>
    <property type="match status" value="1"/>
</dbReference>
<reference evidence="11 12" key="1">
    <citation type="submission" date="2016-10" db="EMBL/GenBank/DDBJ databases">
        <title>Genome sequencing of Aspergillus oryzae BCC7051.</title>
        <authorList>
            <person name="Thammarongtham C."/>
            <person name="Vorapreeda T."/>
            <person name="Nookaew I."/>
            <person name="Srisuk T."/>
            <person name="Land M."/>
            <person name="Jeennor S."/>
            <person name="Laoteng K."/>
        </authorList>
    </citation>
    <scope>NUCLEOTIDE SEQUENCE [LARGE SCALE GENOMIC DNA]</scope>
    <source>
        <strain evidence="11 12">BCC7051</strain>
    </source>
</reference>
<evidence type="ECO:0000256" key="6">
    <source>
        <dbReference type="ARBA" id="ARBA00022837"/>
    </source>
</evidence>
<dbReference type="GO" id="GO:0046872">
    <property type="term" value="F:metal ion binding"/>
    <property type="evidence" value="ECO:0007669"/>
    <property type="project" value="UniProtKB-KW"/>
</dbReference>
<evidence type="ECO:0000259" key="10">
    <source>
        <dbReference type="Pfam" id="PF20684"/>
    </source>
</evidence>
<accession>A0A1S9DXC9</accession>
<keyword evidence="5 8" id="KW-0378">Hydrolase</keyword>
<keyword evidence="9" id="KW-0812">Transmembrane</keyword>
<comment type="similarity">
    <text evidence="1 8">Belongs to the tannase family.</text>
</comment>
<feature type="transmembrane region" description="Helical" evidence="9">
    <location>
        <begin position="210"/>
        <end position="230"/>
    </location>
</feature>
<dbReference type="EMBL" id="MKZY01000001">
    <property type="protein sequence ID" value="OOO13718.1"/>
    <property type="molecule type" value="Genomic_DNA"/>
</dbReference>
<keyword evidence="9" id="KW-0472">Membrane</keyword>
<sequence length="916" mass="101429">MADSKGPTVTAVAVFFAIWTFIIICLRLFSRIFVLQKMGSDCLCLCKEIKFDLSECCRSYNQLTSWAFSGVTVVSVKYGLGSHIADVDPNKMETYSLMVWISSMCYLATLGFVKSSVCQFYTRLGDRLLTRLSVCMLGVIVTQASSFVLVAAFQCRPIEKAWKSTLPGTCVNINVFYLANAALNILTDIMTYTLPLRVIFKLQVPVKQKVALGFILCIGLFACVSSIIRITYIPAMLSDPDSTWVIAEAMYWSVIEINAGIFASSIPSFKPIASRFIPRLIGEYSRDKGYSGWSGSHDARKFSGFSKVPEQNIGLDSMDPRQPDGDNMIGTQIGYGGTQSQERIIPQGKIYAHTEIETNVEAASLSDVCTNSHVKSALPSIDLINGLVIDPSSITTNAVYNASTPGGDYFPAASAYDFCNVTLTYAHPGRNDRVHLKLWMPAPDQFQNRWLSTGGGGFAINHDEQQLPGGVQYGAAAGITDGGFGSFYTQFDQVFLLANGTINYEALYMFGYQAHHELSVIGKALTKNFYGTGDAKLYAYWQGCSEGGREGFSQVQRFQEFDGAVIGAPALRYGQQQANHLYGNLVEHTLKYYPPPCELEKIVNLTITACDRLDGRSDGVVSRTDLCKLHFNINSTIGAPYSCPASTTTTGTTPAQNGTVSALGAAAARKMLDGLRTLDSRRAYIFYQPSATFDDAQTKYNPETKQFELEVSAYAAEWIPRFLQLQNYTLSSLENVTYDTLKDWMELGWQRYEDVLQTTWPDLTPFQSAGGKVLHYHGESDPSIPAGSSVHYHESVRKTMYPNMSFNESNQALNEWNRLFLVPGAAHCASSTDQPNGPFPQATLKTLIEWVENSIVPETLNGTVLDGDHKGEQQQICAWPLRPLWTENGTVMNCVYDQASLDTWDYEFDAYRIPLY</sequence>
<name>A0A1S9DXC9_ASPOZ</name>
<feature type="transmembrane region" description="Helical" evidence="9">
    <location>
        <begin position="95"/>
        <end position="113"/>
    </location>
</feature>
<dbReference type="eggNOG" id="ENOG502QU7M">
    <property type="taxonomic scope" value="Eukaryota"/>
</dbReference>
<evidence type="ECO:0000256" key="5">
    <source>
        <dbReference type="ARBA" id="ARBA00022801"/>
    </source>
</evidence>
<dbReference type="InterPro" id="IPR049326">
    <property type="entry name" value="Rhodopsin_dom_fungi"/>
</dbReference>
<keyword evidence="3" id="KW-0479">Metal-binding</keyword>
<feature type="transmembrane region" description="Helical" evidence="9">
    <location>
        <begin position="134"/>
        <end position="153"/>
    </location>
</feature>
<evidence type="ECO:0000256" key="1">
    <source>
        <dbReference type="ARBA" id="ARBA00006249"/>
    </source>
</evidence>
<evidence type="ECO:0000256" key="3">
    <source>
        <dbReference type="ARBA" id="ARBA00022723"/>
    </source>
</evidence>
<dbReference type="InterPro" id="IPR029058">
    <property type="entry name" value="AB_hydrolase_fold"/>
</dbReference>
<feature type="transmembrane region" description="Helical" evidence="9">
    <location>
        <begin position="250"/>
        <end position="269"/>
    </location>
</feature>
<dbReference type="VEuPathDB" id="FungiDB:AO090023000047"/>
<keyword evidence="9" id="KW-1133">Transmembrane helix</keyword>
<dbReference type="GO" id="GO:0030600">
    <property type="term" value="F:feruloyl esterase activity"/>
    <property type="evidence" value="ECO:0007669"/>
    <property type="project" value="UniProtKB-ARBA"/>
</dbReference>
<evidence type="ECO:0000256" key="9">
    <source>
        <dbReference type="SAM" id="Phobius"/>
    </source>
</evidence>
<feature type="domain" description="Rhodopsin" evidence="10">
    <location>
        <begin position="26"/>
        <end position="274"/>
    </location>
</feature>
<dbReference type="Pfam" id="PF20684">
    <property type="entry name" value="Fung_rhodopsin"/>
    <property type="match status" value="1"/>
</dbReference>
<gene>
    <name evidence="11" type="ORF">OAory_01023130</name>
</gene>
<organism evidence="11 12">
    <name type="scientific">Aspergillus oryzae</name>
    <name type="common">Yellow koji mold</name>
    <dbReference type="NCBI Taxonomy" id="5062"/>
    <lineage>
        <taxon>Eukaryota</taxon>
        <taxon>Fungi</taxon>
        <taxon>Dikarya</taxon>
        <taxon>Ascomycota</taxon>
        <taxon>Pezizomycotina</taxon>
        <taxon>Eurotiomycetes</taxon>
        <taxon>Eurotiomycetidae</taxon>
        <taxon>Eurotiales</taxon>
        <taxon>Aspergillaceae</taxon>
        <taxon>Aspergillus</taxon>
        <taxon>Aspergillus subgen. Circumdati</taxon>
    </lineage>
</organism>
<evidence type="ECO:0000313" key="11">
    <source>
        <dbReference type="EMBL" id="OOO13718.1"/>
    </source>
</evidence>
<comment type="caution">
    <text evidence="11">The sequence shown here is derived from an EMBL/GenBank/DDBJ whole genome shotgun (WGS) entry which is preliminary data.</text>
</comment>
<dbReference type="Pfam" id="PF07519">
    <property type="entry name" value="Tannase"/>
    <property type="match status" value="1"/>
</dbReference>
<dbReference type="OrthoDB" id="3039123at2759"/>
<proteinExistence type="inferred from homology"/>
<keyword evidence="6" id="KW-0106">Calcium</keyword>
<dbReference type="VEuPathDB" id="FungiDB:AO090038000155"/>
<keyword evidence="4" id="KW-0732">Signal</keyword>
<dbReference type="Proteomes" id="UP000190312">
    <property type="component" value="Unassembled WGS sequence"/>
</dbReference>
<evidence type="ECO:0000313" key="12">
    <source>
        <dbReference type="Proteomes" id="UP000190312"/>
    </source>
</evidence>
<keyword evidence="2" id="KW-0719">Serine esterase</keyword>
<dbReference type="EC" id="3.1.1.-" evidence="8"/>
<evidence type="ECO:0000256" key="2">
    <source>
        <dbReference type="ARBA" id="ARBA00022487"/>
    </source>
</evidence>
<dbReference type="InterPro" id="IPR011118">
    <property type="entry name" value="Tannase/feruloyl_esterase"/>
</dbReference>
<feature type="transmembrane region" description="Helical" evidence="9">
    <location>
        <begin position="173"/>
        <end position="198"/>
    </location>
</feature>
<evidence type="ECO:0000256" key="8">
    <source>
        <dbReference type="RuleBase" id="RU361238"/>
    </source>
</evidence>
<feature type="transmembrane region" description="Helical" evidence="9">
    <location>
        <begin position="6"/>
        <end position="29"/>
    </location>
</feature>
<protein>
    <recommendedName>
        <fullName evidence="8">Carboxylic ester hydrolase</fullName>
        <ecNumber evidence="8">3.1.1.-</ecNumber>
    </recommendedName>
</protein>
<evidence type="ECO:0000256" key="7">
    <source>
        <dbReference type="ARBA" id="ARBA00023157"/>
    </source>
</evidence>
<dbReference type="AlphaFoldDB" id="A0A1S9DXC9"/>